<keyword evidence="2" id="KW-0150">Chloroplast</keyword>
<evidence type="ECO:0000256" key="3">
    <source>
        <dbReference type="ARBA" id="ARBA00022640"/>
    </source>
</evidence>
<name>A0ABR1G9Z4_AURAN</name>
<comment type="subcellular location">
    <subcellularLocation>
        <location evidence="1">Plastid</location>
        <location evidence="1">Chloroplast</location>
    </subcellularLocation>
</comment>
<reference evidence="5 6" key="1">
    <citation type="submission" date="2024-03" db="EMBL/GenBank/DDBJ databases">
        <title>Aureococcus anophagefferens CCMP1851 and Kratosvirus quantuckense: Draft genome of a second virus-susceptible host strain in the model system.</title>
        <authorList>
            <person name="Chase E."/>
            <person name="Truchon A.R."/>
            <person name="Schepens W."/>
            <person name="Wilhelm S.W."/>
        </authorList>
    </citation>
    <scope>NUCLEOTIDE SEQUENCE [LARGE SCALE GENOMIC DNA]</scope>
    <source>
        <strain evidence="5 6">CCMP1851</strain>
    </source>
</reference>
<dbReference type="EMBL" id="JBBJCI010000039">
    <property type="protein sequence ID" value="KAK7249924.1"/>
    <property type="molecule type" value="Genomic_DNA"/>
</dbReference>
<evidence type="ECO:0000256" key="1">
    <source>
        <dbReference type="ARBA" id="ARBA00004229"/>
    </source>
</evidence>
<proteinExistence type="predicted"/>
<keyword evidence="6" id="KW-1185">Reference proteome</keyword>
<feature type="compositionally biased region" description="Basic residues" evidence="4">
    <location>
        <begin position="75"/>
        <end position="88"/>
    </location>
</feature>
<feature type="region of interest" description="Disordered" evidence="4">
    <location>
        <begin position="31"/>
        <end position="214"/>
    </location>
</feature>
<protein>
    <submittedName>
        <fullName evidence="5">Uncharacterized protein</fullName>
    </submittedName>
</protein>
<feature type="compositionally biased region" description="Low complexity" evidence="4">
    <location>
        <begin position="89"/>
        <end position="128"/>
    </location>
</feature>
<evidence type="ECO:0000256" key="4">
    <source>
        <dbReference type="SAM" id="MobiDB-lite"/>
    </source>
</evidence>
<feature type="compositionally biased region" description="Basic residues" evidence="4">
    <location>
        <begin position="41"/>
        <end position="60"/>
    </location>
</feature>
<keyword evidence="3" id="KW-0934">Plastid</keyword>
<gene>
    <name evidence="5" type="ORF">SO694_00005464</name>
</gene>
<dbReference type="InterPro" id="IPR038657">
    <property type="entry name" value="Ribosomal_bL19_sf"/>
</dbReference>
<feature type="compositionally biased region" description="Low complexity" evidence="4">
    <location>
        <begin position="173"/>
        <end position="184"/>
    </location>
</feature>
<evidence type="ECO:0000256" key="2">
    <source>
        <dbReference type="ARBA" id="ARBA00022528"/>
    </source>
</evidence>
<evidence type="ECO:0000313" key="5">
    <source>
        <dbReference type="EMBL" id="KAK7249924.1"/>
    </source>
</evidence>
<accession>A0ABR1G9Z4</accession>
<sequence>MNGKAVVVELFERGEIAQRSYEQAIRPYNLGSVGARPAHQGARHRRRRAAPRRRRRRHRAAGLGGRGPAAAAAPKRGRAAPRRRRQPSRHAVAADAAGAAPAADAPSPPWNASTALATAGPAAAAAPQTRRRARRAPGARAAPLRSGEAEPPPRGPRGRAGDEAPRPRRRRVAVAGGRAGSPAPKSSAEDRSCAPRARSTPAPPLPRRGRSATEEVAERARLRACARDALVAFGAALKADFLPQQITSERVDGIADLDGGRWRHYSARPSAAAPAPRGPRTLRAVAARRAFATTSTADAFKTPRKKASALLADLKREELERRRTPLPDFKAGDSIEMDILVDVDATKPQKRRVPLYSPLVKGVTLLQKAFLTKGKKRVKRAKLFYLVDQGKNFKAP</sequence>
<dbReference type="Proteomes" id="UP001363151">
    <property type="component" value="Unassembled WGS sequence"/>
</dbReference>
<dbReference type="Gene3D" id="2.30.30.790">
    <property type="match status" value="1"/>
</dbReference>
<dbReference type="InterPro" id="IPR008991">
    <property type="entry name" value="Translation_prot_SH3-like_sf"/>
</dbReference>
<comment type="caution">
    <text evidence="5">The sequence shown here is derived from an EMBL/GenBank/DDBJ whole genome shotgun (WGS) entry which is preliminary data.</text>
</comment>
<evidence type="ECO:0000313" key="6">
    <source>
        <dbReference type="Proteomes" id="UP001363151"/>
    </source>
</evidence>
<organism evidence="5 6">
    <name type="scientific">Aureococcus anophagefferens</name>
    <name type="common">Harmful bloom alga</name>
    <dbReference type="NCBI Taxonomy" id="44056"/>
    <lineage>
        <taxon>Eukaryota</taxon>
        <taxon>Sar</taxon>
        <taxon>Stramenopiles</taxon>
        <taxon>Ochrophyta</taxon>
        <taxon>Pelagophyceae</taxon>
        <taxon>Pelagomonadales</taxon>
        <taxon>Pelagomonadaceae</taxon>
        <taxon>Aureococcus</taxon>
    </lineage>
</organism>
<dbReference type="SUPFAM" id="SSF50104">
    <property type="entry name" value="Translation proteins SH3-like domain"/>
    <property type="match status" value="1"/>
</dbReference>